<organism evidence="1 2">
    <name type="scientific">Streptomyces durocortorensis</name>
    <dbReference type="NCBI Taxonomy" id="2811104"/>
    <lineage>
        <taxon>Bacteria</taxon>
        <taxon>Bacillati</taxon>
        <taxon>Actinomycetota</taxon>
        <taxon>Actinomycetes</taxon>
        <taxon>Kitasatosporales</taxon>
        <taxon>Streptomycetaceae</taxon>
        <taxon>Streptomyces</taxon>
    </lineage>
</organism>
<name>A0ABS2I7E2_9ACTN</name>
<gene>
    <name evidence="1" type="ORF">JS521_36140</name>
</gene>
<evidence type="ECO:0000313" key="1">
    <source>
        <dbReference type="EMBL" id="MBM7059059.1"/>
    </source>
</evidence>
<feature type="non-terminal residue" evidence="1">
    <location>
        <position position="1"/>
    </location>
</feature>
<keyword evidence="2" id="KW-1185">Reference proteome</keyword>
<dbReference type="RefSeq" id="WP_205087048.1">
    <property type="nucleotide sequence ID" value="NZ_JAFEUF010000579.1"/>
</dbReference>
<evidence type="ECO:0000313" key="2">
    <source>
        <dbReference type="Proteomes" id="UP000712045"/>
    </source>
</evidence>
<comment type="caution">
    <text evidence="1">The sequence shown here is derived from an EMBL/GenBank/DDBJ whole genome shotgun (WGS) entry which is preliminary data.</text>
</comment>
<proteinExistence type="predicted"/>
<accession>A0ABS2I7E2</accession>
<protein>
    <submittedName>
        <fullName evidence="1">Uncharacterized protein</fullName>
    </submittedName>
</protein>
<dbReference type="EMBL" id="JAFEUF010000579">
    <property type="protein sequence ID" value="MBM7059059.1"/>
    <property type="molecule type" value="Genomic_DNA"/>
</dbReference>
<dbReference type="Proteomes" id="UP000712045">
    <property type="component" value="Unassembled WGS sequence"/>
</dbReference>
<sequence length="99" mass="10819">MHDIPIVGFSEKVVAEKRPKTEEVASTEEVTELPTEDMMMTASQDVSDTYELPTFTILSEPVVTDLSGENARLKANATKLVQTLKSFGVGVKVLKIHLG</sequence>
<reference evidence="1 2" key="1">
    <citation type="submission" date="2021-02" db="EMBL/GenBank/DDBJ databases">
        <title>Genome Streptomyces sp. RHZ10.</title>
        <authorList>
            <person name="Besaury L."/>
        </authorList>
    </citation>
    <scope>NUCLEOTIDE SEQUENCE [LARGE SCALE GENOMIC DNA]</scope>
    <source>
        <strain evidence="1 2">RHZ10</strain>
    </source>
</reference>
<feature type="non-terminal residue" evidence="1">
    <location>
        <position position="99"/>
    </location>
</feature>